<reference evidence="2 3" key="1">
    <citation type="journal article" date="2013" name="Nat. Biotechnol.">
        <title>Genome sequences of rare, uncultured bacteria obtained by differential coverage binning of multiple metagenomes.</title>
        <authorList>
            <person name="Albertsen M."/>
            <person name="Hugenholtz P."/>
            <person name="Skarshewski A."/>
            <person name="Nielsen K.L."/>
            <person name="Tyson G.W."/>
            <person name="Nielsen P.H."/>
        </authorList>
    </citation>
    <scope>NUCLEOTIDE SEQUENCE [LARGE SCALE GENOMIC DNA]</scope>
    <source>
        <strain evidence="2">TM71</strain>
    </source>
</reference>
<keyword evidence="1" id="KW-0472">Membrane</keyword>
<dbReference type="HOGENOM" id="CLU_098981_1_0_0"/>
<gene>
    <name evidence="2" type="ORF">L336_0053</name>
</gene>
<feature type="transmembrane region" description="Helical" evidence="1">
    <location>
        <begin position="88"/>
        <end position="108"/>
    </location>
</feature>
<dbReference type="RefSeq" id="WP_015641215.1">
    <property type="nucleotide sequence ID" value="NC_021219.1"/>
</dbReference>
<dbReference type="KEGG" id="saal:L336_0053"/>
<keyword evidence="1" id="KW-0812">Transmembrane</keyword>
<dbReference type="EMBL" id="CP005957">
    <property type="protein sequence ID" value="AGL61764.1"/>
    <property type="molecule type" value="Genomic_DNA"/>
</dbReference>
<name>R4PLS3_9BACT</name>
<feature type="transmembrane region" description="Helical" evidence="1">
    <location>
        <begin position="36"/>
        <end position="56"/>
    </location>
</feature>
<feature type="transmembrane region" description="Helical" evidence="1">
    <location>
        <begin position="166"/>
        <end position="188"/>
    </location>
</feature>
<dbReference type="STRING" id="1332188.L336_0053"/>
<sequence>MSHVLAAIGILAVILISISDLSYVKAIWRRQAQPHRYTWFIFLMTALVIFGSQFALGSRDSLFVFGWFVVVNLTIFCLSLTRGRGEGGLDWPNSLALVIALTSITLWFAMSSALMALVCILVADTIGITLSLIKTWRDPSSEPLMMWGLGSVAAALNVVAVGSPEWFLYLAPLHLLLCDVLMAITIIMRRKVVSVSVS</sequence>
<evidence type="ECO:0000313" key="3">
    <source>
        <dbReference type="Proteomes" id="UP000013893"/>
    </source>
</evidence>
<organism evidence="2 3">
    <name type="scientific">Candidatus Saccharimonas aalborgensis</name>
    <dbReference type="NCBI Taxonomy" id="1332188"/>
    <lineage>
        <taxon>Bacteria</taxon>
        <taxon>Candidatus Saccharimonadota</taxon>
        <taxon>Candidatus Saccharimonadia</taxon>
        <taxon>Candidatus Saccharimonadales</taxon>
        <taxon>Candidatus Saccharimonadaceae</taxon>
        <taxon>Candidatus Saccharimonas</taxon>
    </lineage>
</organism>
<feature type="transmembrane region" description="Helical" evidence="1">
    <location>
        <begin position="144"/>
        <end position="160"/>
    </location>
</feature>
<feature type="transmembrane region" description="Helical" evidence="1">
    <location>
        <begin position="62"/>
        <end position="81"/>
    </location>
</feature>
<dbReference type="Proteomes" id="UP000013893">
    <property type="component" value="Chromosome"/>
</dbReference>
<keyword evidence="1" id="KW-1133">Transmembrane helix</keyword>
<keyword evidence="3" id="KW-1185">Reference proteome</keyword>
<dbReference type="AlphaFoldDB" id="R4PLS3"/>
<proteinExistence type="predicted"/>
<protein>
    <submittedName>
        <fullName evidence="2">Uncharacterized protein</fullName>
    </submittedName>
</protein>
<accession>R4PLS3</accession>
<evidence type="ECO:0000256" key="1">
    <source>
        <dbReference type="SAM" id="Phobius"/>
    </source>
</evidence>
<feature type="transmembrane region" description="Helical" evidence="1">
    <location>
        <begin position="6"/>
        <end position="24"/>
    </location>
</feature>
<evidence type="ECO:0000313" key="2">
    <source>
        <dbReference type="EMBL" id="AGL61764.1"/>
    </source>
</evidence>
<feature type="transmembrane region" description="Helical" evidence="1">
    <location>
        <begin position="114"/>
        <end position="132"/>
    </location>
</feature>